<evidence type="ECO:0000313" key="1">
    <source>
        <dbReference type="EMBL" id="SDA97582.1"/>
    </source>
</evidence>
<dbReference type="RefSeq" id="WP_139183715.1">
    <property type="nucleotide sequence ID" value="NZ_FMXE01000072.1"/>
</dbReference>
<dbReference type="PROSITE" id="PS51257">
    <property type="entry name" value="PROKAR_LIPOPROTEIN"/>
    <property type="match status" value="1"/>
</dbReference>
<organism evidence="1 2">
    <name type="scientific">Algoriphagus alkaliphilus</name>
    <dbReference type="NCBI Taxonomy" id="279824"/>
    <lineage>
        <taxon>Bacteria</taxon>
        <taxon>Pseudomonadati</taxon>
        <taxon>Bacteroidota</taxon>
        <taxon>Cytophagia</taxon>
        <taxon>Cytophagales</taxon>
        <taxon>Cyclobacteriaceae</taxon>
        <taxon>Algoriphagus</taxon>
    </lineage>
</organism>
<proteinExistence type="predicted"/>
<reference evidence="2" key="1">
    <citation type="submission" date="2016-10" db="EMBL/GenBank/DDBJ databases">
        <authorList>
            <person name="Varghese N."/>
            <person name="Submissions S."/>
        </authorList>
    </citation>
    <scope>NUCLEOTIDE SEQUENCE [LARGE SCALE GENOMIC DNA]</scope>
    <source>
        <strain evidence="2">DSM 22703</strain>
    </source>
</reference>
<protein>
    <recommendedName>
        <fullName evidence="3">Lipoprotein</fullName>
    </recommendedName>
</protein>
<evidence type="ECO:0008006" key="3">
    <source>
        <dbReference type="Google" id="ProtNLM"/>
    </source>
</evidence>
<evidence type="ECO:0000313" key="2">
    <source>
        <dbReference type="Proteomes" id="UP000198756"/>
    </source>
</evidence>
<dbReference type="OrthoDB" id="825515at2"/>
<dbReference type="Proteomes" id="UP000198756">
    <property type="component" value="Unassembled WGS sequence"/>
</dbReference>
<dbReference type="AlphaFoldDB" id="A0A1G5ZSI6"/>
<keyword evidence="2" id="KW-1185">Reference proteome</keyword>
<sequence length="139" mass="15606">MKTLIKKIIVFLTGFVFLACEDDSLPDCVKGKVIGYERCSNVTLIKVISGDLKGDLISSFGRTFENVVQYPNVPSSQIFPPIIVGNDSIVFFNYRYFNKDKDEYPVDDDFCNGNTGPFEIPTIIITNYSTSNCPLSHEK</sequence>
<name>A0A1G5ZSI6_9BACT</name>
<accession>A0A1G5ZSI6</accession>
<dbReference type="EMBL" id="FMXE01000072">
    <property type="protein sequence ID" value="SDA97582.1"/>
    <property type="molecule type" value="Genomic_DNA"/>
</dbReference>
<gene>
    <name evidence="1" type="ORF">SAMN03080617_04388</name>
</gene>